<evidence type="ECO:0000313" key="1">
    <source>
        <dbReference type="EMBL" id="TDD99193.1"/>
    </source>
</evidence>
<keyword evidence="2" id="KW-1185">Reference proteome</keyword>
<evidence type="ECO:0000313" key="2">
    <source>
        <dbReference type="Proteomes" id="UP000295479"/>
    </source>
</evidence>
<gene>
    <name evidence="1" type="ORF">E0F76_00245</name>
</gene>
<protein>
    <submittedName>
        <fullName evidence="1">Uncharacterized protein</fullName>
    </submittedName>
</protein>
<dbReference type="RefSeq" id="WP_132000332.1">
    <property type="nucleotide sequence ID" value="NZ_SMFK01000001.1"/>
</dbReference>
<sequence>MKTLKYYTNKFLFFTNLKTRPTKVTDYSAELTNPRFEMDLKKASINKKGMNSLLSQMYSEENNALFI</sequence>
<comment type="caution">
    <text evidence="1">The sequence shown here is derived from an EMBL/GenBank/DDBJ whole genome shotgun (WGS) entry which is preliminary data.</text>
</comment>
<organism evidence="1 2">
    <name type="scientific">Flavobacterium cellulosilyticum</name>
    <dbReference type="NCBI Taxonomy" id="2541731"/>
    <lineage>
        <taxon>Bacteria</taxon>
        <taxon>Pseudomonadati</taxon>
        <taxon>Bacteroidota</taxon>
        <taxon>Flavobacteriia</taxon>
        <taxon>Flavobacteriales</taxon>
        <taxon>Flavobacteriaceae</taxon>
        <taxon>Flavobacterium</taxon>
    </lineage>
</organism>
<reference evidence="1 2" key="1">
    <citation type="submission" date="2019-03" db="EMBL/GenBank/DDBJ databases">
        <title>Flavobacterium AR-3-4 sp. nov. isolated from arctic soil.</title>
        <authorList>
            <person name="Chaudhary D.K."/>
        </authorList>
    </citation>
    <scope>NUCLEOTIDE SEQUENCE [LARGE SCALE GENOMIC DNA]</scope>
    <source>
        <strain evidence="1 2">AR-3-4</strain>
    </source>
</reference>
<dbReference type="EMBL" id="SMFK01000001">
    <property type="protein sequence ID" value="TDD99193.1"/>
    <property type="molecule type" value="Genomic_DNA"/>
</dbReference>
<dbReference type="AlphaFoldDB" id="A0A4R5CLD1"/>
<dbReference type="Proteomes" id="UP000295479">
    <property type="component" value="Unassembled WGS sequence"/>
</dbReference>
<name>A0A4R5CLD1_9FLAO</name>
<dbReference type="OrthoDB" id="1371248at2"/>
<accession>A0A4R5CLD1</accession>
<proteinExistence type="predicted"/>